<keyword evidence="4 9" id="KW-0812">Transmembrane</keyword>
<dbReference type="PRINTS" id="PR01755">
    <property type="entry name" value="SECFTRNLCASE"/>
</dbReference>
<feature type="transmembrane region" description="Helical" evidence="9">
    <location>
        <begin position="246"/>
        <end position="266"/>
    </location>
</feature>
<evidence type="ECO:0000256" key="2">
    <source>
        <dbReference type="ARBA" id="ARBA00022448"/>
    </source>
</evidence>
<keyword evidence="3 9" id="KW-1003">Cell membrane</keyword>
<dbReference type="InterPro" id="IPR022645">
    <property type="entry name" value="SecD/SecF_bac"/>
</dbReference>
<comment type="similarity">
    <text evidence="9">Belongs to the SecD/SecF family. SecF subfamily.</text>
</comment>
<dbReference type="PANTHER" id="PTHR30081">
    <property type="entry name" value="PROTEIN-EXPORT MEMBRANE PROTEIN SEC"/>
    <property type="match status" value="1"/>
</dbReference>
<evidence type="ECO:0000256" key="7">
    <source>
        <dbReference type="ARBA" id="ARBA00023010"/>
    </source>
</evidence>
<feature type="transmembrane region" description="Helical" evidence="9">
    <location>
        <begin position="170"/>
        <end position="191"/>
    </location>
</feature>
<comment type="subcellular location">
    <subcellularLocation>
        <location evidence="1 9">Cell membrane</location>
        <topology evidence="1 9">Multi-pass membrane protein</topology>
    </subcellularLocation>
</comment>
<dbReference type="GO" id="GO:0015450">
    <property type="term" value="F:protein-transporting ATPase activity"/>
    <property type="evidence" value="ECO:0007669"/>
    <property type="project" value="InterPro"/>
</dbReference>
<reference evidence="11" key="1">
    <citation type="submission" date="2023-03" db="EMBL/GenBank/DDBJ databases">
        <title>Andean soil-derived lignocellulolytic bacterial consortium as a source of novel taxa and putative plastic-active enzymes.</title>
        <authorList>
            <person name="Diaz-Garcia L."/>
            <person name="Chuvochina M."/>
            <person name="Feuerriegel G."/>
            <person name="Bunk B."/>
            <person name="Sproer C."/>
            <person name="Streit W.R."/>
            <person name="Rodriguez L.M."/>
            <person name="Overmann J."/>
            <person name="Jimenez D.J."/>
        </authorList>
    </citation>
    <scope>NUCLEOTIDE SEQUENCE</scope>
    <source>
        <strain evidence="11">MAG 26</strain>
    </source>
</reference>
<dbReference type="Pfam" id="PF02355">
    <property type="entry name" value="SecD_SecF_C"/>
    <property type="match status" value="1"/>
</dbReference>
<dbReference type="PANTHER" id="PTHR30081:SF8">
    <property type="entry name" value="PROTEIN TRANSLOCASE SUBUNIT SECF"/>
    <property type="match status" value="1"/>
</dbReference>
<evidence type="ECO:0000256" key="4">
    <source>
        <dbReference type="ARBA" id="ARBA00022692"/>
    </source>
</evidence>
<evidence type="ECO:0000256" key="6">
    <source>
        <dbReference type="ARBA" id="ARBA00022989"/>
    </source>
</evidence>
<dbReference type="InterPro" id="IPR005665">
    <property type="entry name" value="SecF_bac"/>
</dbReference>
<proteinExistence type="inferred from homology"/>
<name>A0AAJ6BN44_9SPHN</name>
<evidence type="ECO:0000256" key="1">
    <source>
        <dbReference type="ARBA" id="ARBA00004651"/>
    </source>
</evidence>
<sequence>MRLLKLVPHDTDIKFLRWQWPTTILSVILMVASWVLIVTNGLNFGVDFVGGQMIRVTFTHSQAAPVGELRSEIEHLGYGEPVIQNFGAPNAISIRMRLPEDAEHHAGFAAEMSKAIIAQIQTTHPDVRVDGVDSVSGKVSKELGWTAFKALGFAAIAISIYIWFRFEWQFGVGTLISLIHDVTLVLGLFALTQMEFDLTIVAALLTVIGYSLNDTIVIYDRIRENLKKYRKMPVPELLDLSVNETLARTIMVATTMLVTLVVLLLFGPKVIFGFSAALILGIFVGTYSSIYAAAPMLVWLGVRTDSFVPEESAAEKQQTKLAQGEV</sequence>
<keyword evidence="6 9" id="KW-1133">Transmembrane helix</keyword>
<dbReference type="GO" id="GO:0043952">
    <property type="term" value="P:protein transport by the Sec complex"/>
    <property type="evidence" value="ECO:0007669"/>
    <property type="project" value="UniProtKB-UniRule"/>
</dbReference>
<feature type="transmembrane region" description="Helical" evidence="9">
    <location>
        <begin position="20"/>
        <end position="46"/>
    </location>
</feature>
<evidence type="ECO:0000313" key="11">
    <source>
        <dbReference type="EMBL" id="WEK46717.1"/>
    </source>
</evidence>
<dbReference type="GO" id="GO:0005886">
    <property type="term" value="C:plasma membrane"/>
    <property type="evidence" value="ECO:0007669"/>
    <property type="project" value="UniProtKB-SubCell"/>
</dbReference>
<protein>
    <recommendedName>
        <fullName evidence="9">Protein-export membrane protein SecF</fullName>
    </recommendedName>
</protein>
<dbReference type="Pfam" id="PF07549">
    <property type="entry name" value="Sec_GG"/>
    <property type="match status" value="1"/>
</dbReference>
<feature type="domain" description="Protein export membrane protein SecD/SecF C-terminal" evidence="10">
    <location>
        <begin position="119"/>
        <end position="301"/>
    </location>
</feature>
<keyword evidence="7 9" id="KW-0811">Translocation</keyword>
<evidence type="ECO:0000256" key="5">
    <source>
        <dbReference type="ARBA" id="ARBA00022927"/>
    </source>
</evidence>
<dbReference type="GO" id="GO:0065002">
    <property type="term" value="P:intracellular protein transmembrane transport"/>
    <property type="evidence" value="ECO:0007669"/>
    <property type="project" value="UniProtKB-UniRule"/>
</dbReference>
<dbReference type="AlphaFoldDB" id="A0AAJ6BN44"/>
<dbReference type="NCBIfam" id="TIGR00966">
    <property type="entry name" value="transloc_SecF"/>
    <property type="match status" value="1"/>
</dbReference>
<dbReference type="KEGG" id="acob:P0Y56_00005"/>
<keyword evidence="5 9" id="KW-0653">Protein transport</keyword>
<evidence type="ECO:0000256" key="8">
    <source>
        <dbReference type="ARBA" id="ARBA00023136"/>
    </source>
</evidence>
<keyword evidence="8 9" id="KW-0472">Membrane</keyword>
<dbReference type="HAMAP" id="MF_01464_B">
    <property type="entry name" value="SecF_B"/>
    <property type="match status" value="1"/>
</dbReference>
<dbReference type="NCBIfam" id="TIGR00916">
    <property type="entry name" value="2A0604s01"/>
    <property type="match status" value="1"/>
</dbReference>
<dbReference type="SUPFAM" id="SSF82866">
    <property type="entry name" value="Multidrug efflux transporter AcrB transmembrane domain"/>
    <property type="match status" value="1"/>
</dbReference>
<evidence type="ECO:0000259" key="10">
    <source>
        <dbReference type="Pfam" id="PF02355"/>
    </source>
</evidence>
<comment type="subunit">
    <text evidence="9">Forms a complex with SecD. Part of the essential Sec protein translocation apparatus which comprises SecA, SecYEG and auxiliary proteins SecDF-YajC and YidC.</text>
</comment>
<dbReference type="InterPro" id="IPR022646">
    <property type="entry name" value="SecD/SecF_CS"/>
</dbReference>
<dbReference type="InterPro" id="IPR048634">
    <property type="entry name" value="SecD_SecF_C"/>
</dbReference>
<feature type="transmembrane region" description="Helical" evidence="9">
    <location>
        <begin position="143"/>
        <end position="164"/>
    </location>
</feature>
<dbReference type="EMBL" id="CP119316">
    <property type="protein sequence ID" value="WEK46717.1"/>
    <property type="molecule type" value="Genomic_DNA"/>
</dbReference>
<feature type="transmembrane region" description="Helical" evidence="9">
    <location>
        <begin position="278"/>
        <end position="302"/>
    </location>
</feature>
<dbReference type="Gene3D" id="1.20.1640.10">
    <property type="entry name" value="Multidrug efflux transporter AcrB transmembrane domain"/>
    <property type="match status" value="1"/>
</dbReference>
<dbReference type="InterPro" id="IPR022813">
    <property type="entry name" value="SecD/SecF_arch_bac"/>
</dbReference>
<dbReference type="InterPro" id="IPR055344">
    <property type="entry name" value="SecD_SecF_C_bact"/>
</dbReference>
<evidence type="ECO:0000313" key="12">
    <source>
        <dbReference type="Proteomes" id="UP001218362"/>
    </source>
</evidence>
<evidence type="ECO:0000256" key="9">
    <source>
        <dbReference type="HAMAP-Rule" id="MF_01464"/>
    </source>
</evidence>
<dbReference type="GO" id="GO:0006605">
    <property type="term" value="P:protein targeting"/>
    <property type="evidence" value="ECO:0007669"/>
    <property type="project" value="UniProtKB-UniRule"/>
</dbReference>
<feature type="transmembrane region" description="Helical" evidence="9">
    <location>
        <begin position="198"/>
        <end position="219"/>
    </location>
</feature>
<evidence type="ECO:0000256" key="3">
    <source>
        <dbReference type="ARBA" id="ARBA00022475"/>
    </source>
</evidence>
<comment type="function">
    <text evidence="9">Part of the Sec protein translocase complex. Interacts with the SecYEG preprotein conducting channel. SecDF uses the proton motive force (PMF) to complete protein translocation after the ATP-dependent function of SecA.</text>
</comment>
<accession>A0AAJ6BN44</accession>
<gene>
    <name evidence="9 11" type="primary">secF</name>
    <name evidence="11" type="ORF">P0Y56_00005</name>
</gene>
<dbReference type="Proteomes" id="UP001218362">
    <property type="component" value="Chromosome"/>
</dbReference>
<organism evidence="11 12">
    <name type="scientific">Candidatus Andeanibacterium colombiense</name>
    <dbReference type="NCBI Taxonomy" id="3121345"/>
    <lineage>
        <taxon>Bacteria</taxon>
        <taxon>Pseudomonadati</taxon>
        <taxon>Pseudomonadota</taxon>
        <taxon>Alphaproteobacteria</taxon>
        <taxon>Sphingomonadales</taxon>
        <taxon>Sphingomonadaceae</taxon>
        <taxon>Candidatus Andeanibacterium</taxon>
    </lineage>
</organism>
<keyword evidence="2 9" id="KW-0813">Transport</keyword>